<proteinExistence type="predicted"/>
<comment type="catalytic activity">
    <reaction evidence="1">
        <text>ATP + protein L-histidine = ADP + protein N-phospho-L-histidine.</text>
        <dbReference type="EC" id="2.7.13.3"/>
    </reaction>
</comment>
<protein>
    <recommendedName>
        <fullName evidence="2">histidine kinase</fullName>
        <ecNumber evidence="2">2.7.13.3</ecNumber>
    </recommendedName>
</protein>
<dbReference type="SUPFAM" id="SSF48452">
    <property type="entry name" value="TPR-like"/>
    <property type="match status" value="1"/>
</dbReference>
<keyword evidence="5" id="KW-0812">Transmembrane</keyword>
<gene>
    <name evidence="7" type="ORF">H4K34_13410</name>
</gene>
<dbReference type="InterPro" id="IPR011990">
    <property type="entry name" value="TPR-like_helical_dom_sf"/>
</dbReference>
<dbReference type="Gene3D" id="1.10.287.130">
    <property type="match status" value="1"/>
</dbReference>
<dbReference type="PRINTS" id="PR00344">
    <property type="entry name" value="BCTRLSENSOR"/>
</dbReference>
<evidence type="ECO:0000313" key="7">
    <source>
        <dbReference type="EMBL" id="QNR23369.1"/>
    </source>
</evidence>
<dbReference type="SUPFAM" id="SSF47384">
    <property type="entry name" value="Homodimeric domain of signal transducing histidine kinase"/>
    <property type="match status" value="1"/>
</dbReference>
<feature type="coiled-coil region" evidence="4">
    <location>
        <begin position="290"/>
        <end position="319"/>
    </location>
</feature>
<dbReference type="KEGG" id="chyd:H4K34_13410"/>
<dbReference type="InterPro" id="IPR003594">
    <property type="entry name" value="HATPase_dom"/>
</dbReference>
<evidence type="ECO:0000259" key="6">
    <source>
        <dbReference type="PROSITE" id="PS50109"/>
    </source>
</evidence>
<dbReference type="SMART" id="SM00387">
    <property type="entry name" value="HATPase_c"/>
    <property type="match status" value="1"/>
</dbReference>
<dbReference type="Proteomes" id="UP000516305">
    <property type="component" value="Chromosome"/>
</dbReference>
<dbReference type="Gene3D" id="1.25.40.10">
    <property type="entry name" value="Tetratricopeptide repeat domain"/>
    <property type="match status" value="1"/>
</dbReference>
<name>A0A7H0VCC1_9FLAO</name>
<reference evidence="7 8" key="1">
    <citation type="submission" date="2020-08" db="EMBL/GenBank/DDBJ databases">
        <title>Croceimicrobium hydrocarbonivorans gen. nov., sp. nov., a novel marine bacterium isolated from a bacterial consortium that degrades polyethylene terephthalate.</title>
        <authorList>
            <person name="Liu R."/>
        </authorList>
    </citation>
    <scope>NUCLEOTIDE SEQUENCE [LARGE SCALE GENOMIC DNA]</scope>
    <source>
        <strain evidence="7 8">A20-9</strain>
    </source>
</reference>
<feature type="domain" description="Histidine kinase" evidence="6">
    <location>
        <begin position="364"/>
        <end position="574"/>
    </location>
</feature>
<keyword evidence="5" id="KW-0472">Membrane</keyword>
<dbReference type="PROSITE" id="PS50109">
    <property type="entry name" value="HIS_KIN"/>
    <property type="match status" value="1"/>
</dbReference>
<feature type="transmembrane region" description="Helical" evidence="5">
    <location>
        <begin position="321"/>
        <end position="340"/>
    </location>
</feature>
<dbReference type="InterPro" id="IPR036890">
    <property type="entry name" value="HATPase_C_sf"/>
</dbReference>
<dbReference type="Gene3D" id="3.30.565.10">
    <property type="entry name" value="Histidine kinase-like ATPase, C-terminal domain"/>
    <property type="match status" value="1"/>
</dbReference>
<accession>A0A7H0VCC1</accession>
<dbReference type="PANTHER" id="PTHR43547:SF2">
    <property type="entry name" value="HYBRID SIGNAL TRANSDUCTION HISTIDINE KINASE C"/>
    <property type="match status" value="1"/>
</dbReference>
<dbReference type="Pfam" id="PF00512">
    <property type="entry name" value="HisKA"/>
    <property type="match status" value="1"/>
</dbReference>
<dbReference type="SMART" id="SM00388">
    <property type="entry name" value="HisKA"/>
    <property type="match status" value="1"/>
</dbReference>
<dbReference type="InterPro" id="IPR036097">
    <property type="entry name" value="HisK_dim/P_sf"/>
</dbReference>
<dbReference type="GO" id="GO:0000155">
    <property type="term" value="F:phosphorelay sensor kinase activity"/>
    <property type="evidence" value="ECO:0007669"/>
    <property type="project" value="InterPro"/>
</dbReference>
<dbReference type="CDD" id="cd00075">
    <property type="entry name" value="HATPase"/>
    <property type="match status" value="1"/>
</dbReference>
<sequence>MSSQAQLSMEENVDSLNNLYAKGLYEELIYMGQSNIADWPLGDTLNRHYGRTLLNLGKAFGQLEVYSVAMQYHRRALSVYKQISDSSGVVNAYTYLASIYYSTEDSAGAFANLNWARSYYPDSVSKTEEMRHTYILGLLYKKFGTPERGLELIDSLIPHLRTNSYLYAQVNVASIDLMDSMEFLVRYPDILLHIERSKFSVVYRIKALEEVLMRANEIGRQDIIVRYLPKLESLMKDGGRNVSITQKARFYKLQADAKAYQKDYLSAFNLMKDYTKHLAQMDSIRGASDLQKLETQVRLKDAELNAQELSIALQDSKRQTYILIVIIVLAGIIIFLIYRINRNTRERNRAIAEVAATRGRMLSILSHDIRTPLGQLIGTLDAFEEGDLNVTELKEMLGPIKAAAESTNKLLDNTVAWINVNRADFKLNPINFDVHAFYEDVLSHFKAVARAKEVSFELDIQLKNLYADRFLVQTTLFNLISNALKFSEKGGRLVLKNYQRKDRKVLEVSDNGRGISEANLEIIRWEMRISTQGTHRESGGGLGLTIVRDACHKLEADFEIDSIEGQGTNCRIVF</sequence>
<evidence type="ECO:0000256" key="3">
    <source>
        <dbReference type="ARBA" id="ARBA00022553"/>
    </source>
</evidence>
<keyword evidence="5" id="KW-1133">Transmembrane helix</keyword>
<dbReference type="SUPFAM" id="SSF55874">
    <property type="entry name" value="ATPase domain of HSP90 chaperone/DNA topoisomerase II/histidine kinase"/>
    <property type="match status" value="1"/>
</dbReference>
<keyword evidence="7" id="KW-0418">Kinase</keyword>
<organism evidence="7 8">
    <name type="scientific">Croceimicrobium hydrocarbonivorans</name>
    <dbReference type="NCBI Taxonomy" id="2761580"/>
    <lineage>
        <taxon>Bacteria</taxon>
        <taxon>Pseudomonadati</taxon>
        <taxon>Bacteroidota</taxon>
        <taxon>Flavobacteriia</taxon>
        <taxon>Flavobacteriales</taxon>
        <taxon>Owenweeksiaceae</taxon>
        <taxon>Croceimicrobium</taxon>
    </lineage>
</organism>
<dbReference type="RefSeq" id="WP_210757899.1">
    <property type="nucleotide sequence ID" value="NZ_CP060139.1"/>
</dbReference>
<dbReference type="Pfam" id="PF02518">
    <property type="entry name" value="HATPase_c"/>
    <property type="match status" value="1"/>
</dbReference>
<evidence type="ECO:0000256" key="2">
    <source>
        <dbReference type="ARBA" id="ARBA00012438"/>
    </source>
</evidence>
<dbReference type="InterPro" id="IPR003661">
    <property type="entry name" value="HisK_dim/P_dom"/>
</dbReference>
<dbReference type="AlphaFoldDB" id="A0A7H0VCC1"/>
<dbReference type="EMBL" id="CP060139">
    <property type="protein sequence ID" value="QNR23369.1"/>
    <property type="molecule type" value="Genomic_DNA"/>
</dbReference>
<keyword evidence="3" id="KW-0597">Phosphoprotein</keyword>
<dbReference type="EC" id="2.7.13.3" evidence="2"/>
<evidence type="ECO:0000256" key="4">
    <source>
        <dbReference type="SAM" id="Coils"/>
    </source>
</evidence>
<dbReference type="CDD" id="cd00082">
    <property type="entry name" value="HisKA"/>
    <property type="match status" value="1"/>
</dbReference>
<evidence type="ECO:0000313" key="8">
    <source>
        <dbReference type="Proteomes" id="UP000516305"/>
    </source>
</evidence>
<dbReference type="InterPro" id="IPR004358">
    <property type="entry name" value="Sig_transdc_His_kin-like_C"/>
</dbReference>
<keyword evidence="4" id="KW-0175">Coiled coil</keyword>
<keyword evidence="7" id="KW-0808">Transferase</keyword>
<dbReference type="InterPro" id="IPR005467">
    <property type="entry name" value="His_kinase_dom"/>
</dbReference>
<evidence type="ECO:0000256" key="1">
    <source>
        <dbReference type="ARBA" id="ARBA00000085"/>
    </source>
</evidence>
<keyword evidence="8" id="KW-1185">Reference proteome</keyword>
<evidence type="ECO:0000256" key="5">
    <source>
        <dbReference type="SAM" id="Phobius"/>
    </source>
</evidence>
<dbReference type="PANTHER" id="PTHR43547">
    <property type="entry name" value="TWO-COMPONENT HISTIDINE KINASE"/>
    <property type="match status" value="1"/>
</dbReference>